<feature type="compositionally biased region" description="Low complexity" evidence="1">
    <location>
        <begin position="51"/>
        <end position="60"/>
    </location>
</feature>
<dbReference type="EMBL" id="JACGWJ010000012">
    <property type="protein sequence ID" value="KAL0385966.1"/>
    <property type="molecule type" value="Genomic_DNA"/>
</dbReference>
<reference evidence="2" key="2">
    <citation type="journal article" date="2024" name="Plant">
        <title>Genomic evolution and insights into agronomic trait innovations of Sesamum species.</title>
        <authorList>
            <person name="Miao H."/>
            <person name="Wang L."/>
            <person name="Qu L."/>
            <person name="Liu H."/>
            <person name="Sun Y."/>
            <person name="Le M."/>
            <person name="Wang Q."/>
            <person name="Wei S."/>
            <person name="Zheng Y."/>
            <person name="Lin W."/>
            <person name="Duan Y."/>
            <person name="Cao H."/>
            <person name="Xiong S."/>
            <person name="Wang X."/>
            <person name="Wei L."/>
            <person name="Li C."/>
            <person name="Ma Q."/>
            <person name="Ju M."/>
            <person name="Zhao R."/>
            <person name="Li G."/>
            <person name="Mu C."/>
            <person name="Tian Q."/>
            <person name="Mei H."/>
            <person name="Zhang T."/>
            <person name="Gao T."/>
            <person name="Zhang H."/>
        </authorList>
    </citation>
    <scope>NUCLEOTIDE SEQUENCE</scope>
    <source>
        <strain evidence="2">G02</strain>
    </source>
</reference>
<sequence>MFDKYLRNEHTAALTLRPPVLLEAPLPPATREVSEQALLCLGLPRRGSSPALPPDAASLPVRFPSSPTKRPSCGIV</sequence>
<protein>
    <submittedName>
        <fullName evidence="2">Uncharacterized protein</fullName>
    </submittedName>
</protein>
<feature type="region of interest" description="Disordered" evidence="1">
    <location>
        <begin position="51"/>
        <end position="76"/>
    </location>
</feature>
<accession>A0AAW2S2J6</accession>
<evidence type="ECO:0000256" key="1">
    <source>
        <dbReference type="SAM" id="MobiDB-lite"/>
    </source>
</evidence>
<comment type="caution">
    <text evidence="2">The sequence shown here is derived from an EMBL/GenBank/DDBJ whole genome shotgun (WGS) entry which is preliminary data.</text>
</comment>
<reference evidence="2" key="1">
    <citation type="submission" date="2020-06" db="EMBL/GenBank/DDBJ databases">
        <authorList>
            <person name="Li T."/>
            <person name="Hu X."/>
            <person name="Zhang T."/>
            <person name="Song X."/>
            <person name="Zhang H."/>
            <person name="Dai N."/>
            <person name="Sheng W."/>
            <person name="Hou X."/>
            <person name="Wei L."/>
        </authorList>
    </citation>
    <scope>NUCLEOTIDE SEQUENCE</scope>
    <source>
        <strain evidence="2">G02</strain>
        <tissue evidence="2">Leaf</tissue>
    </source>
</reference>
<organism evidence="2">
    <name type="scientific">Sesamum radiatum</name>
    <name type="common">Black benniseed</name>
    <dbReference type="NCBI Taxonomy" id="300843"/>
    <lineage>
        <taxon>Eukaryota</taxon>
        <taxon>Viridiplantae</taxon>
        <taxon>Streptophyta</taxon>
        <taxon>Embryophyta</taxon>
        <taxon>Tracheophyta</taxon>
        <taxon>Spermatophyta</taxon>
        <taxon>Magnoliopsida</taxon>
        <taxon>eudicotyledons</taxon>
        <taxon>Gunneridae</taxon>
        <taxon>Pentapetalae</taxon>
        <taxon>asterids</taxon>
        <taxon>lamiids</taxon>
        <taxon>Lamiales</taxon>
        <taxon>Pedaliaceae</taxon>
        <taxon>Sesamum</taxon>
    </lineage>
</organism>
<evidence type="ECO:0000313" key="2">
    <source>
        <dbReference type="EMBL" id="KAL0385966.1"/>
    </source>
</evidence>
<proteinExistence type="predicted"/>
<gene>
    <name evidence="2" type="ORF">Sradi_2990900</name>
</gene>
<name>A0AAW2S2J6_SESRA</name>
<dbReference type="AlphaFoldDB" id="A0AAW2S2J6"/>